<protein>
    <submittedName>
        <fullName evidence="1">Uncharacterized protein</fullName>
    </submittedName>
</protein>
<dbReference type="EMBL" id="GGEC01083464">
    <property type="protein sequence ID" value="MBX63948.1"/>
    <property type="molecule type" value="Transcribed_RNA"/>
</dbReference>
<name>A0A2P2QAC4_RHIMU</name>
<reference evidence="1" key="1">
    <citation type="submission" date="2018-02" db="EMBL/GenBank/DDBJ databases">
        <title>Rhizophora mucronata_Transcriptome.</title>
        <authorList>
            <person name="Meera S.P."/>
            <person name="Sreeshan A."/>
            <person name="Augustine A."/>
        </authorList>
    </citation>
    <scope>NUCLEOTIDE SEQUENCE</scope>
    <source>
        <tissue evidence="1">Leaf</tissue>
    </source>
</reference>
<evidence type="ECO:0000313" key="1">
    <source>
        <dbReference type="EMBL" id="MBX63948.1"/>
    </source>
</evidence>
<accession>A0A2P2QAC4</accession>
<sequence>MEQQGKKWDIRTNKSKKGPGLVHSLLQNCSRDGPILTQLEPILLKAYTSLPALQQLLVLGPKYLLKSKMGGCQREWILAMAQKGFTPSNKSTDWYF</sequence>
<proteinExistence type="predicted"/>
<dbReference type="AlphaFoldDB" id="A0A2P2QAC4"/>
<organism evidence="1">
    <name type="scientific">Rhizophora mucronata</name>
    <name type="common">Asiatic mangrove</name>
    <dbReference type="NCBI Taxonomy" id="61149"/>
    <lineage>
        <taxon>Eukaryota</taxon>
        <taxon>Viridiplantae</taxon>
        <taxon>Streptophyta</taxon>
        <taxon>Embryophyta</taxon>
        <taxon>Tracheophyta</taxon>
        <taxon>Spermatophyta</taxon>
        <taxon>Magnoliopsida</taxon>
        <taxon>eudicotyledons</taxon>
        <taxon>Gunneridae</taxon>
        <taxon>Pentapetalae</taxon>
        <taxon>rosids</taxon>
        <taxon>fabids</taxon>
        <taxon>Malpighiales</taxon>
        <taxon>Rhizophoraceae</taxon>
        <taxon>Rhizophora</taxon>
    </lineage>
</organism>